<evidence type="ECO:0000256" key="4">
    <source>
        <dbReference type="ARBA" id="ARBA00023163"/>
    </source>
</evidence>
<keyword evidence="4" id="KW-0804">Transcription</keyword>
<dbReference type="PANTHER" id="PTHR43133">
    <property type="entry name" value="RNA POLYMERASE ECF-TYPE SIGMA FACTO"/>
    <property type="match status" value="1"/>
</dbReference>
<dbReference type="InterPro" id="IPR036388">
    <property type="entry name" value="WH-like_DNA-bd_sf"/>
</dbReference>
<feature type="domain" description="RNA polymerase sigma factor 70 region 4 type 2" evidence="7">
    <location>
        <begin position="122"/>
        <end position="173"/>
    </location>
</feature>
<dbReference type="Gene3D" id="1.10.10.10">
    <property type="entry name" value="Winged helix-like DNA-binding domain superfamily/Winged helix DNA-binding domain"/>
    <property type="match status" value="1"/>
</dbReference>
<name>A0A511D849_9PSEU</name>
<gene>
    <name evidence="8" type="ORF">PA7_48220</name>
</gene>
<accession>A0A511D849</accession>
<evidence type="ECO:0000256" key="3">
    <source>
        <dbReference type="ARBA" id="ARBA00023082"/>
    </source>
</evidence>
<keyword evidence="9" id="KW-1185">Reference proteome</keyword>
<evidence type="ECO:0000259" key="7">
    <source>
        <dbReference type="Pfam" id="PF08281"/>
    </source>
</evidence>
<evidence type="ECO:0000313" key="8">
    <source>
        <dbReference type="EMBL" id="GEL20985.1"/>
    </source>
</evidence>
<dbReference type="Pfam" id="PF08281">
    <property type="entry name" value="Sigma70_r4_2"/>
    <property type="match status" value="1"/>
</dbReference>
<dbReference type="InterPro" id="IPR013249">
    <property type="entry name" value="RNA_pol_sigma70_r4_t2"/>
</dbReference>
<dbReference type="EMBL" id="BJVI01000128">
    <property type="protein sequence ID" value="GEL20985.1"/>
    <property type="molecule type" value="Genomic_DNA"/>
</dbReference>
<dbReference type="Pfam" id="PF04542">
    <property type="entry name" value="Sigma70_r2"/>
    <property type="match status" value="1"/>
</dbReference>
<dbReference type="InterPro" id="IPR014284">
    <property type="entry name" value="RNA_pol_sigma-70_dom"/>
</dbReference>
<reference evidence="8 9" key="1">
    <citation type="submission" date="2019-07" db="EMBL/GenBank/DDBJ databases">
        <title>Whole genome shotgun sequence of Pseudonocardia asaccharolytica NBRC 16224.</title>
        <authorList>
            <person name="Hosoyama A."/>
            <person name="Uohara A."/>
            <person name="Ohji S."/>
            <person name="Ichikawa N."/>
        </authorList>
    </citation>
    <scope>NUCLEOTIDE SEQUENCE [LARGE SCALE GENOMIC DNA]</scope>
    <source>
        <strain evidence="8 9">NBRC 16224</strain>
    </source>
</reference>
<dbReference type="GO" id="GO:0006352">
    <property type="term" value="P:DNA-templated transcription initiation"/>
    <property type="evidence" value="ECO:0007669"/>
    <property type="project" value="InterPro"/>
</dbReference>
<dbReference type="Proteomes" id="UP000321328">
    <property type="component" value="Unassembled WGS sequence"/>
</dbReference>
<dbReference type="NCBIfam" id="TIGR02937">
    <property type="entry name" value="sigma70-ECF"/>
    <property type="match status" value="1"/>
</dbReference>
<dbReference type="GO" id="GO:0003677">
    <property type="term" value="F:DNA binding"/>
    <property type="evidence" value="ECO:0007669"/>
    <property type="project" value="InterPro"/>
</dbReference>
<dbReference type="InterPro" id="IPR007627">
    <property type="entry name" value="RNA_pol_sigma70_r2"/>
</dbReference>
<dbReference type="RefSeq" id="WP_028931111.1">
    <property type="nucleotide sequence ID" value="NZ_AUII01000021.1"/>
</dbReference>
<dbReference type="GO" id="GO:0016987">
    <property type="term" value="F:sigma factor activity"/>
    <property type="evidence" value="ECO:0007669"/>
    <property type="project" value="UniProtKB-KW"/>
</dbReference>
<keyword evidence="2" id="KW-0805">Transcription regulation</keyword>
<sequence>MDTDTTTVGPSAEANQLTEQMWREVMAQLRAFVRRRIADPDRADDLVGEILLRVHQRLDSVDDRARLANWVFRVARNAVIDEYRRAGRDRERLVPTPVDSPAEGPVPGNEDSTGAVEELAKCLRPLLGGLPPDQRRAVELIDLDGWPQSRAARSEGVSLSGMKSRVQRGRRRLADLLGQCCELTLDARGLPMDYTAQQRCDCAGDMR</sequence>
<feature type="region of interest" description="Disordered" evidence="5">
    <location>
        <begin position="94"/>
        <end position="113"/>
    </location>
</feature>
<dbReference type="Gene3D" id="1.10.1740.10">
    <property type="match status" value="1"/>
</dbReference>
<proteinExistence type="inferred from homology"/>
<keyword evidence="3" id="KW-0731">Sigma factor</keyword>
<dbReference type="InterPro" id="IPR013325">
    <property type="entry name" value="RNA_pol_sigma_r2"/>
</dbReference>
<dbReference type="PANTHER" id="PTHR43133:SF62">
    <property type="entry name" value="RNA POLYMERASE SIGMA FACTOR SIGZ"/>
    <property type="match status" value="1"/>
</dbReference>
<comment type="similarity">
    <text evidence="1">Belongs to the sigma-70 factor family. ECF subfamily.</text>
</comment>
<organism evidence="8 9">
    <name type="scientific">Pseudonocardia asaccharolytica DSM 44247 = NBRC 16224</name>
    <dbReference type="NCBI Taxonomy" id="1123024"/>
    <lineage>
        <taxon>Bacteria</taxon>
        <taxon>Bacillati</taxon>
        <taxon>Actinomycetota</taxon>
        <taxon>Actinomycetes</taxon>
        <taxon>Pseudonocardiales</taxon>
        <taxon>Pseudonocardiaceae</taxon>
        <taxon>Pseudonocardia</taxon>
    </lineage>
</organism>
<evidence type="ECO:0000256" key="5">
    <source>
        <dbReference type="SAM" id="MobiDB-lite"/>
    </source>
</evidence>
<dbReference type="InterPro" id="IPR013324">
    <property type="entry name" value="RNA_pol_sigma_r3/r4-like"/>
</dbReference>
<dbReference type="OrthoDB" id="9780326at2"/>
<evidence type="ECO:0000259" key="6">
    <source>
        <dbReference type="Pfam" id="PF04542"/>
    </source>
</evidence>
<dbReference type="SUPFAM" id="SSF88946">
    <property type="entry name" value="Sigma2 domain of RNA polymerase sigma factors"/>
    <property type="match status" value="1"/>
</dbReference>
<dbReference type="AlphaFoldDB" id="A0A511D849"/>
<dbReference type="InterPro" id="IPR039425">
    <property type="entry name" value="RNA_pol_sigma-70-like"/>
</dbReference>
<evidence type="ECO:0000313" key="9">
    <source>
        <dbReference type="Proteomes" id="UP000321328"/>
    </source>
</evidence>
<feature type="domain" description="RNA polymerase sigma-70 region 2" evidence="6">
    <location>
        <begin position="23"/>
        <end position="88"/>
    </location>
</feature>
<evidence type="ECO:0000256" key="1">
    <source>
        <dbReference type="ARBA" id="ARBA00010641"/>
    </source>
</evidence>
<comment type="caution">
    <text evidence="8">The sequence shown here is derived from an EMBL/GenBank/DDBJ whole genome shotgun (WGS) entry which is preliminary data.</text>
</comment>
<dbReference type="SUPFAM" id="SSF88659">
    <property type="entry name" value="Sigma3 and sigma4 domains of RNA polymerase sigma factors"/>
    <property type="match status" value="1"/>
</dbReference>
<evidence type="ECO:0000256" key="2">
    <source>
        <dbReference type="ARBA" id="ARBA00023015"/>
    </source>
</evidence>
<protein>
    <submittedName>
        <fullName evidence="8">RNA polymerase sigma factor SigZ</fullName>
    </submittedName>
</protein>
<dbReference type="STRING" id="1123024.GCA_000423625_03684"/>